<keyword evidence="1" id="KW-1133">Transmembrane helix</keyword>
<name>A0AAD8Y807_9STRA</name>
<comment type="caution">
    <text evidence="2">The sequence shown here is derived from an EMBL/GenBank/DDBJ whole genome shotgun (WGS) entry which is preliminary data.</text>
</comment>
<feature type="transmembrane region" description="Helical" evidence="1">
    <location>
        <begin position="9"/>
        <end position="29"/>
    </location>
</feature>
<sequence length="345" mass="38870">MFHSSTTSILTFLIVAAVATCMYANFWFLNHDVPIIPLALERTAINGEPAPTLKLMSYRELDTLTNNELLGPDEFGSGCPKSCGCPSTRIDCPRHYKISAVNRSANALLDKEAIRYYETKQEMSHMLAAQHCIKGRGLETGGWCLGNLASSPRNLNLQDGRRIKMPREQHVAASQNIVEVLVGLFTTENVTSVSDYGAGVGQYGAELKTRMPRLVYYGYDGAGDVEAYTSGFLRWFDLTQPLNNPVTDWVLSLEVGEHIPSKYEGMFIRNLHRHNCKGIILSWGILGQTGHNHINNHSNDYLNAVFVELGYVRDSELETLLRRKEGNYRWFEKSVMVFRREQPVC</sequence>
<protein>
    <submittedName>
        <fullName evidence="2">Uncharacterized protein</fullName>
    </submittedName>
</protein>
<accession>A0AAD8Y807</accession>
<proteinExistence type="predicted"/>
<dbReference type="InterPro" id="IPR029063">
    <property type="entry name" value="SAM-dependent_MTases_sf"/>
</dbReference>
<dbReference type="SUPFAM" id="SSF53335">
    <property type="entry name" value="S-adenosyl-L-methionine-dependent methyltransferases"/>
    <property type="match status" value="1"/>
</dbReference>
<evidence type="ECO:0000313" key="3">
    <source>
        <dbReference type="Proteomes" id="UP001224775"/>
    </source>
</evidence>
<organism evidence="2 3">
    <name type="scientific">Skeletonema marinoi</name>
    <dbReference type="NCBI Taxonomy" id="267567"/>
    <lineage>
        <taxon>Eukaryota</taxon>
        <taxon>Sar</taxon>
        <taxon>Stramenopiles</taxon>
        <taxon>Ochrophyta</taxon>
        <taxon>Bacillariophyta</taxon>
        <taxon>Coscinodiscophyceae</taxon>
        <taxon>Thalassiosirophycidae</taxon>
        <taxon>Thalassiosirales</taxon>
        <taxon>Skeletonemataceae</taxon>
        <taxon>Skeletonema</taxon>
        <taxon>Skeletonema marinoi-dohrnii complex</taxon>
    </lineage>
</organism>
<gene>
    <name evidence="2" type="ORF">QTG54_008556</name>
</gene>
<reference evidence="2" key="1">
    <citation type="submission" date="2023-06" db="EMBL/GenBank/DDBJ databases">
        <title>Survivors Of The Sea: Transcriptome response of Skeletonema marinoi to long-term dormancy.</title>
        <authorList>
            <person name="Pinder M.I.M."/>
            <person name="Kourtchenko O."/>
            <person name="Robertson E.K."/>
            <person name="Larsson T."/>
            <person name="Maumus F."/>
            <person name="Osuna-Cruz C.M."/>
            <person name="Vancaester E."/>
            <person name="Stenow R."/>
            <person name="Vandepoele K."/>
            <person name="Ploug H."/>
            <person name="Bruchert V."/>
            <person name="Godhe A."/>
            <person name="Topel M."/>
        </authorList>
    </citation>
    <scope>NUCLEOTIDE SEQUENCE</scope>
    <source>
        <strain evidence="2">R05AC</strain>
    </source>
</reference>
<evidence type="ECO:0000313" key="2">
    <source>
        <dbReference type="EMBL" id="KAK1740461.1"/>
    </source>
</evidence>
<evidence type="ECO:0000256" key="1">
    <source>
        <dbReference type="SAM" id="Phobius"/>
    </source>
</evidence>
<dbReference type="Proteomes" id="UP001224775">
    <property type="component" value="Unassembled WGS sequence"/>
</dbReference>
<keyword evidence="1" id="KW-0472">Membrane</keyword>
<dbReference type="EMBL" id="JATAAI010000015">
    <property type="protein sequence ID" value="KAK1740461.1"/>
    <property type="molecule type" value="Genomic_DNA"/>
</dbReference>
<keyword evidence="3" id="KW-1185">Reference proteome</keyword>
<keyword evidence="1" id="KW-0812">Transmembrane</keyword>
<dbReference type="AlphaFoldDB" id="A0AAD8Y807"/>